<dbReference type="Proteomes" id="UP000065807">
    <property type="component" value="Chromosome"/>
</dbReference>
<dbReference type="InterPro" id="IPR036196">
    <property type="entry name" value="Ptyr_pPase_sf"/>
</dbReference>
<evidence type="ECO:0000313" key="3">
    <source>
        <dbReference type="EMBL" id="BAS25921.1"/>
    </source>
</evidence>
<dbReference type="PATRIC" id="fig|1555112.3.peg.63"/>
<dbReference type="KEGG" id="lpil:LIP_0064"/>
<dbReference type="GO" id="GO:0046685">
    <property type="term" value="P:response to arsenic-containing substance"/>
    <property type="evidence" value="ECO:0007669"/>
    <property type="project" value="UniProtKB-KW"/>
</dbReference>
<protein>
    <submittedName>
        <fullName evidence="3">Arsenate reductase</fullName>
    </submittedName>
</protein>
<dbReference type="Gene3D" id="3.40.50.2300">
    <property type="match status" value="1"/>
</dbReference>
<dbReference type="InterPro" id="IPR023485">
    <property type="entry name" value="Ptyr_pPase"/>
</dbReference>
<sequence length="162" mass="17925">MSFTLLFLCTGNSCRSQMAEGYARLLGERIFGSTLRVESAGLEPKGLHPRAIQVMAEEGIDISSQTSDLLQPGHIARTDMIVTLCGDAEERCPVTPPSVERRHWPLPDPARATGSEEQVLRTFRFVRDEIRTRVAALLQELQMRQDFLSSDPTPEESGVLGA</sequence>
<dbReference type="Pfam" id="PF01451">
    <property type="entry name" value="LMWPc"/>
    <property type="match status" value="1"/>
</dbReference>
<dbReference type="SMART" id="SM00226">
    <property type="entry name" value="LMWPc"/>
    <property type="match status" value="1"/>
</dbReference>
<evidence type="ECO:0000256" key="1">
    <source>
        <dbReference type="ARBA" id="ARBA00022849"/>
    </source>
</evidence>
<dbReference type="PANTHER" id="PTHR43428:SF1">
    <property type="entry name" value="ARSENATE REDUCTASE"/>
    <property type="match status" value="1"/>
</dbReference>
<reference evidence="4" key="1">
    <citation type="submission" date="2015-07" db="EMBL/GenBank/DDBJ databases">
        <title>Complete genome sequence and phylogenetic analysis of Limnochorda pilosa.</title>
        <authorList>
            <person name="Watanabe M."/>
            <person name="Kojima H."/>
            <person name="Fukui M."/>
        </authorList>
    </citation>
    <scope>NUCLEOTIDE SEQUENCE [LARGE SCALE GENOMIC DNA]</scope>
    <source>
        <strain evidence="4">HC45</strain>
    </source>
</reference>
<evidence type="ECO:0000313" key="4">
    <source>
        <dbReference type="Proteomes" id="UP000065807"/>
    </source>
</evidence>
<feature type="domain" description="Phosphotyrosine protein phosphatase I" evidence="2">
    <location>
        <begin position="3"/>
        <end position="140"/>
    </location>
</feature>
<evidence type="ECO:0000259" key="2">
    <source>
        <dbReference type="SMART" id="SM00226"/>
    </source>
</evidence>
<keyword evidence="4" id="KW-1185">Reference proteome</keyword>
<dbReference type="AlphaFoldDB" id="A0A0K2SFP1"/>
<keyword evidence="1" id="KW-0059">Arsenical resistance</keyword>
<dbReference type="RefSeq" id="WP_231699330.1">
    <property type="nucleotide sequence ID" value="NZ_AP014924.1"/>
</dbReference>
<reference evidence="4" key="2">
    <citation type="journal article" date="2016" name="Int. J. Syst. Evol. Microbiol.">
        <title>Complete genome sequence and cell structure of Limnochorda pilosa, a Gram-negative spore-former within the phylum Firmicutes.</title>
        <authorList>
            <person name="Watanabe M."/>
            <person name="Kojima H."/>
            <person name="Fukui M."/>
        </authorList>
    </citation>
    <scope>NUCLEOTIDE SEQUENCE [LARGE SCALE GENOMIC DNA]</scope>
    <source>
        <strain evidence="4">HC45</strain>
    </source>
</reference>
<dbReference type="SUPFAM" id="SSF52788">
    <property type="entry name" value="Phosphotyrosine protein phosphatases I"/>
    <property type="match status" value="1"/>
</dbReference>
<dbReference type="PANTHER" id="PTHR43428">
    <property type="entry name" value="ARSENATE REDUCTASE"/>
    <property type="match status" value="1"/>
</dbReference>
<dbReference type="EMBL" id="AP014924">
    <property type="protein sequence ID" value="BAS25921.1"/>
    <property type="molecule type" value="Genomic_DNA"/>
</dbReference>
<accession>A0A0K2SFP1</accession>
<organism evidence="3 4">
    <name type="scientific">Limnochorda pilosa</name>
    <dbReference type="NCBI Taxonomy" id="1555112"/>
    <lineage>
        <taxon>Bacteria</taxon>
        <taxon>Bacillati</taxon>
        <taxon>Bacillota</taxon>
        <taxon>Limnochordia</taxon>
        <taxon>Limnochordales</taxon>
        <taxon>Limnochordaceae</taxon>
        <taxon>Limnochorda</taxon>
    </lineage>
</organism>
<dbReference type="STRING" id="1555112.LIP_0064"/>
<dbReference type="CDD" id="cd16345">
    <property type="entry name" value="LMWP_ArsC"/>
    <property type="match status" value="1"/>
</dbReference>
<proteinExistence type="predicted"/>
<gene>
    <name evidence="3" type="ORF">LIP_0064</name>
</gene>
<name>A0A0K2SFP1_LIMPI</name>